<proteinExistence type="predicted"/>
<dbReference type="Proteomes" id="UP000682733">
    <property type="component" value="Unassembled WGS sequence"/>
</dbReference>
<dbReference type="AlphaFoldDB" id="A0A8S2LSP0"/>
<organism evidence="1 2">
    <name type="scientific">Didymodactylos carnosus</name>
    <dbReference type="NCBI Taxonomy" id="1234261"/>
    <lineage>
        <taxon>Eukaryota</taxon>
        <taxon>Metazoa</taxon>
        <taxon>Spiralia</taxon>
        <taxon>Gnathifera</taxon>
        <taxon>Rotifera</taxon>
        <taxon>Eurotatoria</taxon>
        <taxon>Bdelloidea</taxon>
        <taxon>Philodinida</taxon>
        <taxon>Philodinidae</taxon>
        <taxon>Didymodactylos</taxon>
    </lineage>
</organism>
<reference evidence="1" key="1">
    <citation type="submission" date="2021-02" db="EMBL/GenBank/DDBJ databases">
        <authorList>
            <person name="Nowell W R."/>
        </authorList>
    </citation>
    <scope>NUCLEOTIDE SEQUENCE</scope>
</reference>
<feature type="non-terminal residue" evidence="1">
    <location>
        <position position="85"/>
    </location>
</feature>
<gene>
    <name evidence="1" type="ORF">TMI583_LOCUS21130</name>
</gene>
<name>A0A8S2LSP0_9BILA</name>
<protein>
    <submittedName>
        <fullName evidence="1">Uncharacterized protein</fullName>
    </submittedName>
</protein>
<evidence type="ECO:0000313" key="1">
    <source>
        <dbReference type="EMBL" id="CAF3915440.1"/>
    </source>
</evidence>
<comment type="caution">
    <text evidence="1">The sequence shown here is derived from an EMBL/GenBank/DDBJ whole genome shotgun (WGS) entry which is preliminary data.</text>
</comment>
<evidence type="ECO:0000313" key="2">
    <source>
        <dbReference type="Proteomes" id="UP000682733"/>
    </source>
</evidence>
<accession>A0A8S2LSP0</accession>
<dbReference type="EMBL" id="CAJOBA010022105">
    <property type="protein sequence ID" value="CAF3915440.1"/>
    <property type="molecule type" value="Genomic_DNA"/>
</dbReference>
<sequence>MKLDDILNIEDLINNHKMFGNDIFDLIFIEYKNGHEISKNIIDKVKNAGKTNEHARNLIKLIEKTYTNIDILRNPRNDLEKRKNN</sequence>